<feature type="domain" description="Heparan-alpha-glucosaminide N-acetyltransferase catalytic" evidence="2">
    <location>
        <begin position="7"/>
        <end position="99"/>
    </location>
</feature>
<proteinExistence type="predicted"/>
<feature type="transmembrane region" description="Helical" evidence="1">
    <location>
        <begin position="227"/>
        <end position="248"/>
    </location>
</feature>
<reference evidence="3" key="1">
    <citation type="submission" date="2021-06" db="EMBL/GenBank/DDBJ databases">
        <authorList>
            <person name="Huq M.A."/>
        </authorList>
    </citation>
    <scope>NUCLEOTIDE SEQUENCE</scope>
    <source>
        <strain evidence="3">MAH-26</strain>
    </source>
</reference>
<dbReference type="RefSeq" id="WP_217794600.1">
    <property type="nucleotide sequence ID" value="NZ_JAHSPG010000018.1"/>
</dbReference>
<dbReference type="PANTHER" id="PTHR31061:SF24">
    <property type="entry name" value="LD22376P"/>
    <property type="match status" value="1"/>
</dbReference>
<keyword evidence="1" id="KW-0472">Membrane</keyword>
<name>A0A9E2SF99_9BACT</name>
<dbReference type="EMBL" id="JAHSPG010000018">
    <property type="protein sequence ID" value="MBV4360328.1"/>
    <property type="molecule type" value="Genomic_DNA"/>
</dbReference>
<feature type="transmembrane region" description="Helical" evidence="1">
    <location>
        <begin position="175"/>
        <end position="195"/>
    </location>
</feature>
<evidence type="ECO:0000259" key="2">
    <source>
        <dbReference type="Pfam" id="PF07786"/>
    </source>
</evidence>
<feature type="transmembrane region" description="Helical" evidence="1">
    <location>
        <begin position="320"/>
        <end position="343"/>
    </location>
</feature>
<feature type="transmembrane region" description="Helical" evidence="1">
    <location>
        <begin position="48"/>
        <end position="71"/>
    </location>
</feature>
<feature type="transmembrane region" description="Helical" evidence="1">
    <location>
        <begin position="116"/>
        <end position="133"/>
    </location>
</feature>
<sequence>MNLLPKRLKSIDVFRAVTMFLMIFVNDVDGVQKIPEWIKHVDSHTDGMGFADVIFPAFLFIVGLSLPFAIRNRMNKGYSVPQIALYILTRSLALLIMGLFHVNLDDYSKASVLSKGLWMGLITISFFLIWLDYPEEMPKTKKNIYVGSGIALLALMAILYRSGDPANPGWMHASWWGILGIIGWAYLLCAVIFLLSKGNFNVLLIAFIAFAALNICAHTGVFHKRLWVVNDGSSASLVMAGTLISSLYTRIAGTKNDSCLWWLLAICGVGMIALGFFVRPYAGGISKIHSTPAWVFICTGISILAFEFFIWLIDIEGKENWFSIIAPAGRSTLTCYLMPYLLFSIYRMTGFVYPEFLREGVGGIIRSFAISFVLIWIVGLMEKRRIRLKV</sequence>
<accession>A0A9E2SF99</accession>
<gene>
    <name evidence="3" type="ORF">KTO63_24395</name>
</gene>
<feature type="transmembrane region" description="Helical" evidence="1">
    <location>
        <begin position="202"/>
        <end position="221"/>
    </location>
</feature>
<comment type="caution">
    <text evidence="3">The sequence shown here is derived from an EMBL/GenBank/DDBJ whole genome shotgun (WGS) entry which is preliminary data.</text>
</comment>
<evidence type="ECO:0000313" key="4">
    <source>
        <dbReference type="Proteomes" id="UP000812270"/>
    </source>
</evidence>
<dbReference type="AlphaFoldDB" id="A0A9E2SF99"/>
<keyword evidence="1" id="KW-0812">Transmembrane</keyword>
<feature type="transmembrane region" description="Helical" evidence="1">
    <location>
        <begin position="363"/>
        <end position="381"/>
    </location>
</feature>
<keyword evidence="4" id="KW-1185">Reference proteome</keyword>
<evidence type="ECO:0000256" key="1">
    <source>
        <dbReference type="SAM" id="Phobius"/>
    </source>
</evidence>
<dbReference type="Proteomes" id="UP000812270">
    <property type="component" value="Unassembled WGS sequence"/>
</dbReference>
<evidence type="ECO:0000313" key="3">
    <source>
        <dbReference type="EMBL" id="MBV4360328.1"/>
    </source>
</evidence>
<feature type="transmembrane region" description="Helical" evidence="1">
    <location>
        <begin position="260"/>
        <end position="281"/>
    </location>
</feature>
<dbReference type="InterPro" id="IPR012429">
    <property type="entry name" value="HGSNAT_cat"/>
</dbReference>
<feature type="transmembrane region" description="Helical" evidence="1">
    <location>
        <begin position="293"/>
        <end position="313"/>
    </location>
</feature>
<dbReference type="PANTHER" id="PTHR31061">
    <property type="entry name" value="LD22376P"/>
    <property type="match status" value="1"/>
</dbReference>
<keyword evidence="1" id="KW-1133">Transmembrane helix</keyword>
<organism evidence="3 4">
    <name type="scientific">Pinibacter aurantiacus</name>
    <dbReference type="NCBI Taxonomy" id="2851599"/>
    <lineage>
        <taxon>Bacteria</taxon>
        <taxon>Pseudomonadati</taxon>
        <taxon>Bacteroidota</taxon>
        <taxon>Chitinophagia</taxon>
        <taxon>Chitinophagales</taxon>
        <taxon>Chitinophagaceae</taxon>
        <taxon>Pinibacter</taxon>
    </lineage>
</organism>
<protein>
    <submittedName>
        <fullName evidence="3">DUF5009 domain-containing protein</fullName>
    </submittedName>
</protein>
<feature type="transmembrane region" description="Helical" evidence="1">
    <location>
        <begin position="145"/>
        <end position="163"/>
    </location>
</feature>
<dbReference type="Pfam" id="PF07786">
    <property type="entry name" value="HGSNAT_cat"/>
    <property type="match status" value="1"/>
</dbReference>
<feature type="transmembrane region" description="Helical" evidence="1">
    <location>
        <begin position="83"/>
        <end position="104"/>
    </location>
</feature>